<evidence type="ECO:0000313" key="1">
    <source>
        <dbReference type="EMBL" id="MRG92728.1"/>
    </source>
</evidence>
<accession>A0A6N7PL35</accession>
<name>A0A6N7PL35_9BACT</name>
<gene>
    <name evidence="1" type="ORF">GF068_12425</name>
</gene>
<sequence length="255" mass="28727">MTVGLLVVCEAPEDFVVTTCIVDRTLRETETDWLRDLFEHALDEQRSWVSLDPGCPFLDWHHLDETAKRLGVRPQRGHFGGRPGAPDALATRKALAILHALRKQGRPISVGVLIRDIDKQPEREDGIKQAREEAAARDPGLRVVLGLPDPELEAWLLAGFDPEDAAEETRLADCKRDLGLDPRTSAHDLRATHDQDRRSVKRVLTLLTGDDRERRAKCYEDAPLSTLHARGQRSGLTTFLDEVRSKVLPLFLRSR</sequence>
<dbReference type="AlphaFoldDB" id="A0A6N7PL35"/>
<evidence type="ECO:0000313" key="2">
    <source>
        <dbReference type="Proteomes" id="UP000440224"/>
    </source>
</evidence>
<comment type="caution">
    <text evidence="1">The sequence shown here is derived from an EMBL/GenBank/DDBJ whole genome shotgun (WGS) entry which is preliminary data.</text>
</comment>
<keyword evidence="2" id="KW-1185">Reference proteome</keyword>
<organism evidence="1 2">
    <name type="scientific">Polyangium spumosum</name>
    <dbReference type="NCBI Taxonomy" id="889282"/>
    <lineage>
        <taxon>Bacteria</taxon>
        <taxon>Pseudomonadati</taxon>
        <taxon>Myxococcota</taxon>
        <taxon>Polyangia</taxon>
        <taxon>Polyangiales</taxon>
        <taxon>Polyangiaceae</taxon>
        <taxon>Polyangium</taxon>
    </lineage>
</organism>
<dbReference type="Proteomes" id="UP000440224">
    <property type="component" value="Unassembled WGS sequence"/>
</dbReference>
<dbReference type="EMBL" id="WJIE01000003">
    <property type="protein sequence ID" value="MRG92728.1"/>
    <property type="molecule type" value="Genomic_DNA"/>
</dbReference>
<dbReference type="OrthoDB" id="5499954at2"/>
<proteinExistence type="predicted"/>
<reference evidence="1 2" key="1">
    <citation type="submission" date="2019-10" db="EMBL/GenBank/DDBJ databases">
        <title>A soil myxobacterium in the family Polyangiaceae.</title>
        <authorList>
            <person name="Li Y."/>
            <person name="Wang J."/>
        </authorList>
    </citation>
    <scope>NUCLEOTIDE SEQUENCE [LARGE SCALE GENOMIC DNA]</scope>
    <source>
        <strain evidence="1 2">DSM 14734</strain>
    </source>
</reference>
<evidence type="ECO:0008006" key="3">
    <source>
        <dbReference type="Google" id="ProtNLM"/>
    </source>
</evidence>
<protein>
    <recommendedName>
        <fullName evidence="3">DUF4276 family protein</fullName>
    </recommendedName>
</protein>
<dbReference type="RefSeq" id="WP_153819566.1">
    <property type="nucleotide sequence ID" value="NZ_WJIE01000003.1"/>
</dbReference>